<reference evidence="5" key="1">
    <citation type="journal article" date="2014" name="Int. J. Syst. Evol. Microbiol.">
        <title>Complete genome sequence of Corynebacterium casei LMG S-19264T (=DSM 44701T), isolated from a smear-ripened cheese.</title>
        <authorList>
            <consortium name="US DOE Joint Genome Institute (JGI-PGF)"/>
            <person name="Walter F."/>
            <person name="Albersmeier A."/>
            <person name="Kalinowski J."/>
            <person name="Ruckert C."/>
        </authorList>
    </citation>
    <scope>NUCLEOTIDE SEQUENCE</scope>
    <source>
        <strain evidence="5">CGMCC 1.15152</strain>
    </source>
</reference>
<protein>
    <recommendedName>
        <fullName evidence="4">HTH marR-type domain-containing protein</fullName>
    </recommendedName>
</protein>
<gene>
    <name evidence="5" type="ORF">GCM10010915_29470</name>
</gene>
<name>A0A916YHT7_9MICO</name>
<evidence type="ECO:0000256" key="1">
    <source>
        <dbReference type="ARBA" id="ARBA00023015"/>
    </source>
</evidence>
<evidence type="ECO:0000256" key="2">
    <source>
        <dbReference type="ARBA" id="ARBA00023125"/>
    </source>
</evidence>
<sequence>MTNPTETELDFVDEVAVFFADEGMPLISGRVIGWLLISDPPEQSAADLARVLEVSRSSISSSAKLLTPSGLVESVRKRGQRQEYLRIGADGWSRMLANRYAKTTAFRQIVERGLSVLGESSTGRRDRLENVAELYAFLEVELPAMWDRWGQWQASRRP</sequence>
<feature type="domain" description="HTH marR-type" evidence="4">
    <location>
        <begin position="23"/>
        <end position="81"/>
    </location>
</feature>
<keyword evidence="1" id="KW-0805">Transcription regulation</keyword>
<dbReference type="InterPro" id="IPR052362">
    <property type="entry name" value="HTH-GbsR_regulator"/>
</dbReference>
<dbReference type="InterPro" id="IPR036388">
    <property type="entry name" value="WH-like_DNA-bd_sf"/>
</dbReference>
<reference evidence="5" key="2">
    <citation type="submission" date="2020-09" db="EMBL/GenBank/DDBJ databases">
        <authorList>
            <person name="Sun Q."/>
            <person name="Zhou Y."/>
        </authorList>
    </citation>
    <scope>NUCLEOTIDE SEQUENCE</scope>
    <source>
        <strain evidence="5">CGMCC 1.15152</strain>
    </source>
</reference>
<evidence type="ECO:0000256" key="3">
    <source>
        <dbReference type="ARBA" id="ARBA00023163"/>
    </source>
</evidence>
<evidence type="ECO:0000313" key="5">
    <source>
        <dbReference type="EMBL" id="GGD46299.1"/>
    </source>
</evidence>
<dbReference type="Pfam" id="PF12802">
    <property type="entry name" value="MarR_2"/>
    <property type="match status" value="1"/>
</dbReference>
<dbReference type="EMBL" id="BMHO01000003">
    <property type="protein sequence ID" value="GGD46299.1"/>
    <property type="molecule type" value="Genomic_DNA"/>
</dbReference>
<dbReference type="Gene3D" id="1.10.10.10">
    <property type="entry name" value="Winged helix-like DNA-binding domain superfamily/Winged helix DNA-binding domain"/>
    <property type="match status" value="1"/>
</dbReference>
<dbReference type="GO" id="GO:0003700">
    <property type="term" value="F:DNA-binding transcription factor activity"/>
    <property type="evidence" value="ECO:0007669"/>
    <property type="project" value="InterPro"/>
</dbReference>
<dbReference type="Gene3D" id="1.10.287.160">
    <property type="entry name" value="HR1 repeat"/>
    <property type="match status" value="1"/>
</dbReference>
<keyword evidence="3" id="KW-0804">Transcription</keyword>
<dbReference type="RefSeq" id="WP_188713174.1">
    <property type="nucleotide sequence ID" value="NZ_BMHO01000003.1"/>
</dbReference>
<dbReference type="PANTHER" id="PTHR38465">
    <property type="entry name" value="HTH-TYPE TRANSCRIPTIONAL REGULATOR MJ1563-RELATED"/>
    <property type="match status" value="1"/>
</dbReference>
<dbReference type="GO" id="GO:0003677">
    <property type="term" value="F:DNA binding"/>
    <property type="evidence" value="ECO:0007669"/>
    <property type="project" value="UniProtKB-KW"/>
</dbReference>
<dbReference type="InterPro" id="IPR000835">
    <property type="entry name" value="HTH_MarR-typ"/>
</dbReference>
<dbReference type="SUPFAM" id="SSF46785">
    <property type="entry name" value="Winged helix' DNA-binding domain"/>
    <property type="match status" value="1"/>
</dbReference>
<dbReference type="InterPro" id="IPR036390">
    <property type="entry name" value="WH_DNA-bd_sf"/>
</dbReference>
<dbReference type="Proteomes" id="UP000633205">
    <property type="component" value="Unassembled WGS sequence"/>
</dbReference>
<dbReference type="PANTHER" id="PTHR38465:SF2">
    <property type="entry name" value="HTH-TYPE TRANSCRIPTIONAL REGULATOR MMPR5"/>
    <property type="match status" value="1"/>
</dbReference>
<evidence type="ECO:0000313" key="6">
    <source>
        <dbReference type="Proteomes" id="UP000633205"/>
    </source>
</evidence>
<dbReference type="AlphaFoldDB" id="A0A916YHT7"/>
<keyword evidence="6" id="KW-1185">Reference proteome</keyword>
<accession>A0A916YHT7</accession>
<comment type="caution">
    <text evidence="5">The sequence shown here is derived from an EMBL/GenBank/DDBJ whole genome shotgun (WGS) entry which is preliminary data.</text>
</comment>
<keyword evidence="2" id="KW-0238">DNA-binding</keyword>
<organism evidence="5 6">
    <name type="scientific">Microbacterium faecale</name>
    <dbReference type="NCBI Taxonomy" id="1804630"/>
    <lineage>
        <taxon>Bacteria</taxon>
        <taxon>Bacillati</taxon>
        <taxon>Actinomycetota</taxon>
        <taxon>Actinomycetes</taxon>
        <taxon>Micrococcales</taxon>
        <taxon>Microbacteriaceae</taxon>
        <taxon>Microbacterium</taxon>
    </lineage>
</organism>
<evidence type="ECO:0000259" key="4">
    <source>
        <dbReference type="Pfam" id="PF12802"/>
    </source>
</evidence>
<proteinExistence type="predicted"/>